<gene>
    <name evidence="1" type="ORF">BGE01nite_56580</name>
</gene>
<dbReference type="EMBL" id="BKAG01000092">
    <property type="protein sequence ID" value="GEP46367.1"/>
    <property type="molecule type" value="Genomic_DNA"/>
</dbReference>
<comment type="caution">
    <text evidence="1">The sequence shown here is derived from an EMBL/GenBank/DDBJ whole genome shotgun (WGS) entry which is preliminary data.</text>
</comment>
<evidence type="ECO:0000313" key="1">
    <source>
        <dbReference type="EMBL" id="GEP46367.1"/>
    </source>
</evidence>
<dbReference type="Gene3D" id="1.10.287.1080">
    <property type="entry name" value="MazG-like"/>
    <property type="match status" value="1"/>
</dbReference>
<reference evidence="1 2" key="1">
    <citation type="submission" date="2019-07" db="EMBL/GenBank/DDBJ databases">
        <title>Whole genome shotgun sequence of Brevifollis gellanilyticus NBRC 108608.</title>
        <authorList>
            <person name="Hosoyama A."/>
            <person name="Uohara A."/>
            <person name="Ohji S."/>
            <person name="Ichikawa N."/>
        </authorList>
    </citation>
    <scope>NUCLEOTIDE SEQUENCE [LARGE SCALE GENOMIC DNA]</scope>
    <source>
        <strain evidence="1 2">NBRC 108608</strain>
    </source>
</reference>
<dbReference type="Proteomes" id="UP000321577">
    <property type="component" value="Unassembled WGS sequence"/>
</dbReference>
<protein>
    <submittedName>
        <fullName evidence="1">30S ribosomal protein S15</fullName>
    </submittedName>
</protein>
<name>A0A512MHZ9_9BACT</name>
<sequence length="125" mass="14352">MKKLTLSQAVARSRKIREAYHQLELKHHGREWTVEEDALAFLTDAGLVGRLTMAQQGRWPVEKGAADGLEHKIGECLWWLMELARRMEIDAESALETFLTTTEQQLEGSMKVAPKRKVKKKHTKL</sequence>
<evidence type="ECO:0000313" key="2">
    <source>
        <dbReference type="Proteomes" id="UP000321577"/>
    </source>
</evidence>
<accession>A0A512MHZ9</accession>
<keyword evidence="1" id="KW-0687">Ribonucleoprotein</keyword>
<organism evidence="1 2">
    <name type="scientific">Brevifollis gellanilyticus</name>
    <dbReference type="NCBI Taxonomy" id="748831"/>
    <lineage>
        <taxon>Bacteria</taxon>
        <taxon>Pseudomonadati</taxon>
        <taxon>Verrucomicrobiota</taxon>
        <taxon>Verrucomicrobiia</taxon>
        <taxon>Verrucomicrobiales</taxon>
        <taxon>Verrucomicrobiaceae</taxon>
    </lineage>
</organism>
<proteinExistence type="predicted"/>
<keyword evidence="1" id="KW-0689">Ribosomal protein</keyword>
<dbReference type="GO" id="GO:0005840">
    <property type="term" value="C:ribosome"/>
    <property type="evidence" value="ECO:0007669"/>
    <property type="project" value="UniProtKB-KW"/>
</dbReference>
<dbReference type="AlphaFoldDB" id="A0A512MHZ9"/>
<dbReference type="RefSeq" id="WP_146856169.1">
    <property type="nucleotide sequence ID" value="NZ_BKAG01000092.1"/>
</dbReference>
<keyword evidence="2" id="KW-1185">Reference proteome</keyword>
<dbReference type="OrthoDB" id="196226at2"/>
<dbReference type="CDD" id="cd11543">
    <property type="entry name" value="NTP-PPase_u6"/>
    <property type="match status" value="1"/>
</dbReference>